<dbReference type="PROSITE" id="PS51005">
    <property type="entry name" value="NAC"/>
    <property type="match status" value="1"/>
</dbReference>
<dbReference type="GO" id="GO:0048731">
    <property type="term" value="P:system development"/>
    <property type="evidence" value="ECO:0007669"/>
    <property type="project" value="TreeGrafter"/>
</dbReference>
<evidence type="ECO:0000259" key="5">
    <source>
        <dbReference type="PROSITE" id="PS51005"/>
    </source>
</evidence>
<evidence type="ECO:0000313" key="7">
    <source>
        <dbReference type="Proteomes" id="UP001154282"/>
    </source>
</evidence>
<keyword evidence="7" id="KW-1185">Reference proteome</keyword>
<dbReference type="SUPFAM" id="SSF101941">
    <property type="entry name" value="NAC domain"/>
    <property type="match status" value="1"/>
</dbReference>
<organism evidence="6 7">
    <name type="scientific">Linum tenue</name>
    <dbReference type="NCBI Taxonomy" id="586396"/>
    <lineage>
        <taxon>Eukaryota</taxon>
        <taxon>Viridiplantae</taxon>
        <taxon>Streptophyta</taxon>
        <taxon>Embryophyta</taxon>
        <taxon>Tracheophyta</taxon>
        <taxon>Spermatophyta</taxon>
        <taxon>Magnoliopsida</taxon>
        <taxon>eudicotyledons</taxon>
        <taxon>Gunneridae</taxon>
        <taxon>Pentapetalae</taxon>
        <taxon>rosids</taxon>
        <taxon>fabids</taxon>
        <taxon>Malpighiales</taxon>
        <taxon>Linaceae</taxon>
        <taxon>Linum</taxon>
    </lineage>
</organism>
<comment type="caution">
    <text evidence="6">The sequence shown here is derived from an EMBL/GenBank/DDBJ whole genome shotgun (WGS) entry which is preliminary data.</text>
</comment>
<keyword evidence="1" id="KW-0805">Transcription regulation</keyword>
<keyword evidence="3" id="KW-0804">Transcription</keyword>
<keyword evidence="4" id="KW-0539">Nucleus</keyword>
<dbReference type="Proteomes" id="UP001154282">
    <property type="component" value="Unassembled WGS sequence"/>
</dbReference>
<dbReference type="InterPro" id="IPR003441">
    <property type="entry name" value="NAC-dom"/>
</dbReference>
<dbReference type="AlphaFoldDB" id="A0AAV0LE31"/>
<protein>
    <recommendedName>
        <fullName evidence="5">NAC domain-containing protein</fullName>
    </recommendedName>
</protein>
<evidence type="ECO:0000256" key="1">
    <source>
        <dbReference type="ARBA" id="ARBA00023015"/>
    </source>
</evidence>
<evidence type="ECO:0000313" key="6">
    <source>
        <dbReference type="EMBL" id="CAI0431669.1"/>
    </source>
</evidence>
<gene>
    <name evidence="6" type="ORF">LITE_LOCUS23109</name>
</gene>
<evidence type="ECO:0000256" key="4">
    <source>
        <dbReference type="ARBA" id="ARBA00023242"/>
    </source>
</evidence>
<dbReference type="PANTHER" id="PTHR31719">
    <property type="entry name" value="NAC TRANSCRIPTION FACTOR 56"/>
    <property type="match status" value="1"/>
</dbReference>
<accession>A0AAV0LE31</accession>
<dbReference type="Pfam" id="PF02365">
    <property type="entry name" value="NAM"/>
    <property type="match status" value="1"/>
</dbReference>
<dbReference type="GO" id="GO:0006355">
    <property type="term" value="P:regulation of DNA-templated transcription"/>
    <property type="evidence" value="ECO:0007669"/>
    <property type="project" value="InterPro"/>
</dbReference>
<reference evidence="6" key="1">
    <citation type="submission" date="2022-08" db="EMBL/GenBank/DDBJ databases">
        <authorList>
            <person name="Gutierrez-Valencia J."/>
        </authorList>
    </citation>
    <scope>NUCLEOTIDE SEQUENCE</scope>
</reference>
<dbReference type="InterPro" id="IPR036093">
    <property type="entry name" value="NAC_dom_sf"/>
</dbReference>
<name>A0AAV0LE31_9ROSI</name>
<evidence type="ECO:0000256" key="3">
    <source>
        <dbReference type="ARBA" id="ARBA00023163"/>
    </source>
</evidence>
<proteinExistence type="predicted"/>
<sequence>MTMKYEVASFAGGNTSGGTLPPAAERHNNNGGDVAVPVGYRFKPTDEELVKHYLMDKAFNPASPLPSYIGRDIQASRFLNLPPHRLVSLMSNGEREWFLFIHQDQDLESEAIWTTGCEVRRMVGNGVGFWRSFQASEKPICDSSGAPLGFKSQSTYFTAASSSSSSSSKKTHWKLHEYRLHSPRNIRVSTYIYICQVILLPFVTSPPAL</sequence>
<keyword evidence="2" id="KW-0238">DNA-binding</keyword>
<feature type="domain" description="NAC" evidence="5">
    <location>
        <begin position="36"/>
        <end position="200"/>
    </location>
</feature>
<evidence type="ECO:0000256" key="2">
    <source>
        <dbReference type="ARBA" id="ARBA00023125"/>
    </source>
</evidence>
<dbReference type="EMBL" id="CAMGYJ010000006">
    <property type="protein sequence ID" value="CAI0431669.1"/>
    <property type="molecule type" value="Genomic_DNA"/>
</dbReference>
<dbReference type="GO" id="GO:0003677">
    <property type="term" value="F:DNA binding"/>
    <property type="evidence" value="ECO:0007669"/>
    <property type="project" value="UniProtKB-KW"/>
</dbReference>
<dbReference type="PANTHER" id="PTHR31719:SF123">
    <property type="entry name" value="NAC DOMAIN-CONTAINING PROTEIN"/>
    <property type="match status" value="1"/>
</dbReference>
<dbReference type="Gene3D" id="2.170.150.80">
    <property type="entry name" value="NAC domain"/>
    <property type="match status" value="1"/>
</dbReference>